<proteinExistence type="predicted"/>
<evidence type="ECO:0000256" key="1">
    <source>
        <dbReference type="SAM" id="MobiDB-lite"/>
    </source>
</evidence>
<feature type="non-terminal residue" evidence="2">
    <location>
        <position position="961"/>
    </location>
</feature>
<feature type="compositionally biased region" description="Low complexity" evidence="1">
    <location>
        <begin position="81"/>
        <end position="98"/>
    </location>
</feature>
<feature type="region of interest" description="Disordered" evidence="1">
    <location>
        <begin position="210"/>
        <end position="306"/>
    </location>
</feature>
<feature type="compositionally biased region" description="Low complexity" evidence="1">
    <location>
        <begin position="242"/>
        <end position="254"/>
    </location>
</feature>
<reference evidence="2" key="1">
    <citation type="submission" date="2023-10" db="EMBL/GenBank/DDBJ databases">
        <authorList>
            <person name="Chen Y."/>
            <person name="Shah S."/>
            <person name="Dougan E. K."/>
            <person name="Thang M."/>
            <person name="Chan C."/>
        </authorList>
    </citation>
    <scope>NUCLEOTIDE SEQUENCE [LARGE SCALE GENOMIC DNA]</scope>
</reference>
<dbReference type="Proteomes" id="UP001189429">
    <property type="component" value="Unassembled WGS sequence"/>
</dbReference>
<organism evidence="2 3">
    <name type="scientific">Prorocentrum cordatum</name>
    <dbReference type="NCBI Taxonomy" id="2364126"/>
    <lineage>
        <taxon>Eukaryota</taxon>
        <taxon>Sar</taxon>
        <taxon>Alveolata</taxon>
        <taxon>Dinophyceae</taxon>
        <taxon>Prorocentrales</taxon>
        <taxon>Prorocentraceae</taxon>
        <taxon>Prorocentrum</taxon>
    </lineage>
</organism>
<dbReference type="EMBL" id="CAUYUJ010007246">
    <property type="protein sequence ID" value="CAK0820074.1"/>
    <property type="molecule type" value="Genomic_DNA"/>
</dbReference>
<feature type="compositionally biased region" description="Pro residues" evidence="1">
    <location>
        <begin position="212"/>
        <end position="241"/>
    </location>
</feature>
<feature type="compositionally biased region" description="Gly residues" evidence="1">
    <location>
        <begin position="255"/>
        <end position="290"/>
    </location>
</feature>
<evidence type="ECO:0000313" key="2">
    <source>
        <dbReference type="EMBL" id="CAK0820074.1"/>
    </source>
</evidence>
<sequence length="961" mass="100569">GSRGRSRGPLPPWGLAARPRRQRVELRGLQGLAAEHNGSHGMLVSFDAEVGRWAVQLDKGGLTHVWAANVSTPQAAAPAQPAAAAALAPAQPPEAAAAPRRRPRAEPSAAAAGGGARSTGGAQPGPAPKRAKKRVLAASRWDLPLLRRLRRGRRQGADHDGGGGRLPAEARRIAEQVAARADEQGWAKAQALQYRDQLYAQLAAQLAAAAPAPHPGPAPPAAPAAGGPPVPLGGAGAPPPAEAEAAGRPRRGPAGAAGDGGARGRGRGGAAAAGGGRGGGEGGQGEGAAEGAGYVSDESASTAGEDEGDVAWAPWRPVGALPWPDVWSGYNPPRPGQEGFGAYAASCMSRAGLGGPGSPLAGLGLALHQESAAFLLHPASPTQRLLVDHAAGTGKARIMVLALDNYFDDPRPKIAIFATAQARDHFFGELLRWPSRWRHYFGCCCPDQAATASGSKDWSRRRSEVWDLGPERLSSEARRRGVAPERLSAELLGAVREALAMRGAVRRGRVSPALAQAFREDHPGEPVPRAPLRAFLHAEAGGEASLLGPDGRPRSRVLQVGFDARELNPYSGKVLLLQAAQCLEHPDGASADQLRALRGHLSAARGTALAAFSTLPTGRALLDLVKGPEAPSLGDEGSVVRRHTLRGEILKRYLLKEASAEPGAVSGGQRDARLLTYCNVFVHPKTVTGDRLKQLQADPKSHAPKLQAVVKAVSKAPQKAAVLLRHDTGSKVLLEMLRQAGKRSGFRVASADELREFNDPRRNLRGERYRAIVLEAPSRGATTDARLMHVRELHLVDLPPAEAWPELAWHASRCACFGCHAELPEEERTLAVHVHVAQLPKLLRRAVGALVYRELLASQKAADTGGEALEAAAEACVKELHRRKLEDLAGLRSALQAEGGGGLAELLAETALEKLGATTAAPAAGLRAALQRIGEGQEDLAALEASLVAQAQTADERLLAG</sequence>
<accession>A0ABN9RM81</accession>
<keyword evidence="3" id="KW-1185">Reference proteome</keyword>
<feature type="region of interest" description="Disordered" evidence="1">
    <location>
        <begin position="81"/>
        <end position="136"/>
    </location>
</feature>
<evidence type="ECO:0000313" key="3">
    <source>
        <dbReference type="Proteomes" id="UP001189429"/>
    </source>
</evidence>
<name>A0ABN9RM81_9DINO</name>
<feature type="non-terminal residue" evidence="2">
    <location>
        <position position="1"/>
    </location>
</feature>
<protein>
    <recommendedName>
        <fullName evidence="4">RNA helicase</fullName>
    </recommendedName>
</protein>
<comment type="caution">
    <text evidence="2">The sequence shown here is derived from an EMBL/GenBank/DDBJ whole genome shotgun (WGS) entry which is preliminary data.</text>
</comment>
<evidence type="ECO:0008006" key="4">
    <source>
        <dbReference type="Google" id="ProtNLM"/>
    </source>
</evidence>
<gene>
    <name evidence="2" type="ORF">PCOR1329_LOCUS21888</name>
</gene>